<comment type="caution">
    <text evidence="2">The sequence shown here is derived from an EMBL/GenBank/DDBJ whole genome shotgun (WGS) entry which is preliminary data.</text>
</comment>
<reference evidence="2" key="1">
    <citation type="submission" date="2012-10" db="EMBL/GenBank/DDBJ databases">
        <authorList>
            <person name="Harkins D.M."/>
            <person name="Durkin A.S."/>
            <person name="Brinkac L.M."/>
            <person name="Haft D.H."/>
            <person name="Selengut J.D."/>
            <person name="Sanka R."/>
            <person name="DePew J."/>
            <person name="Purushe J."/>
            <person name="Picardeau M."/>
            <person name="Werts C."/>
            <person name="Goarant C."/>
            <person name="Vinetz J.M."/>
            <person name="Sutton G.G."/>
            <person name="Nierman W.C."/>
            <person name="Fouts D.E."/>
        </authorList>
    </citation>
    <scope>NUCLEOTIDE SEQUENCE</scope>
    <source>
        <strain evidence="2">200901122</strain>
    </source>
</reference>
<sequence length="63" mass="7485">MYVDTTWDGKVPCVYFDTEKGLLVKEEVPFEDLEKVKKTVRQIHASKYMRIIEYKLADLPNDF</sequence>
<dbReference type="EMBL" id="AKWM02000064">
    <property type="protein sequence ID" value="EKR98931.1"/>
    <property type="molecule type" value="Genomic_DNA"/>
</dbReference>
<protein>
    <submittedName>
        <fullName evidence="2">Uncharacterized protein</fullName>
    </submittedName>
</protein>
<evidence type="ECO:0000313" key="1">
    <source>
        <dbReference type="EMBL" id="EKR98931.1"/>
    </source>
</evidence>
<evidence type="ECO:0000313" key="2">
    <source>
        <dbReference type="EMBL" id="EKR99373.1"/>
    </source>
</evidence>
<reference evidence="2 3" key="2">
    <citation type="journal article" date="2014" name="Int. J. Syst. Evol. Microbiol.">
        <title>Leptospira mayottensis sp. nov., a pathogenic species of the genus Leptospira isolated from humans.</title>
        <authorList>
            <person name="Bourhy P."/>
            <person name="Collet L."/>
            <person name="Brisse S."/>
            <person name="Picardeau M."/>
        </authorList>
    </citation>
    <scope>NUCLEOTIDE SEQUENCE [LARGE SCALE GENOMIC DNA]</scope>
    <source>
        <strain evidence="2 3">200901122</strain>
    </source>
</reference>
<name>A0AA87SW02_9LEPT</name>
<dbReference type="AlphaFoldDB" id="A0AA87SW02"/>
<gene>
    <name evidence="1" type="ORF">LEP1GSC125_0343</name>
    <name evidence="2" type="ORF">LEP1GSC125_0356</name>
</gene>
<dbReference type="Proteomes" id="UP000001343">
    <property type="component" value="Unassembled WGS sequence"/>
</dbReference>
<dbReference type="EMBL" id="AKWM02000055">
    <property type="protein sequence ID" value="EKR99373.1"/>
    <property type="molecule type" value="Genomic_DNA"/>
</dbReference>
<accession>A0AA87SW02</accession>
<evidence type="ECO:0000313" key="3">
    <source>
        <dbReference type="Proteomes" id="UP000001343"/>
    </source>
</evidence>
<organism evidence="2 3">
    <name type="scientific">Leptospira mayottensis 200901122</name>
    <dbReference type="NCBI Taxonomy" id="1193010"/>
    <lineage>
        <taxon>Bacteria</taxon>
        <taxon>Pseudomonadati</taxon>
        <taxon>Spirochaetota</taxon>
        <taxon>Spirochaetia</taxon>
        <taxon>Leptospirales</taxon>
        <taxon>Leptospiraceae</taxon>
        <taxon>Leptospira</taxon>
    </lineage>
</organism>
<proteinExistence type="predicted"/>